<proteinExistence type="inferred from homology"/>
<evidence type="ECO:0000313" key="4">
    <source>
        <dbReference type="EMBL" id="KAK2169077.1"/>
    </source>
</evidence>
<dbReference type="PANTHER" id="PTHR10177">
    <property type="entry name" value="CYCLINS"/>
    <property type="match status" value="1"/>
</dbReference>
<dbReference type="AlphaFoldDB" id="A0AAD9KD26"/>
<dbReference type="InterPro" id="IPR036915">
    <property type="entry name" value="Cyclin-like_sf"/>
</dbReference>
<dbReference type="InterPro" id="IPR013763">
    <property type="entry name" value="Cyclin-like_dom"/>
</dbReference>
<evidence type="ECO:0000256" key="2">
    <source>
        <dbReference type="SAM" id="MobiDB-lite"/>
    </source>
</evidence>
<dbReference type="Gene3D" id="1.10.472.10">
    <property type="entry name" value="Cyclin-like"/>
    <property type="match status" value="1"/>
</dbReference>
<evidence type="ECO:0000313" key="5">
    <source>
        <dbReference type="Proteomes" id="UP001208570"/>
    </source>
</evidence>
<comment type="similarity">
    <text evidence="1">Belongs to the cyclin family.</text>
</comment>
<keyword evidence="1" id="KW-0195">Cyclin</keyword>
<feature type="region of interest" description="Disordered" evidence="2">
    <location>
        <begin position="333"/>
        <end position="357"/>
    </location>
</feature>
<evidence type="ECO:0000259" key="3">
    <source>
        <dbReference type="SMART" id="SM00385"/>
    </source>
</evidence>
<feature type="region of interest" description="Disordered" evidence="2">
    <location>
        <begin position="373"/>
        <end position="442"/>
    </location>
</feature>
<name>A0AAD9KD26_9ANNE</name>
<keyword evidence="5" id="KW-1185">Reference proteome</keyword>
<sequence length="442" mass="49011">MGLEGVDKSAMSMKMEAAEDLMSMIPPIEMSLPDLAKEALGLSGGVLSGLSDLSLDSTAGASASVDEKLLMQAQALLRKSELYQNIEECLQRAHVFQPNVYNNLLQTSEDDNQVTSLHRDTAISNLRFLSIFYGCNPNTFALAGNLLDRLLGKVKAHPKYLSCIATCCFYIAIRSAEVHSMFIPCAAELIKLSQCGGTSSDLSRMEHLILDKLQWQLDAITPLTFLQLFYEVLGIQLHPKEPNVLNLLIGKLEVLMCNFEFTKFRLETLALSLLSNWLEEKCLLTTMEQVTPVLELQYYCQPSKLPRLQLQWTVSRRTLTKLKPSTRCILDLEPIMEDEGDPDNDAGPFDSENDDSELQRALQKKYNASLAAMKGGSEENSSYKKCNQCPAPKGSPLVDHNQNHNDMTSSSIIASHSSSPVVHSDDQVFDASQDSTSNTQTM</sequence>
<gene>
    <name evidence="4" type="ORF">LSH36_12g08046</name>
</gene>
<feature type="compositionally biased region" description="Acidic residues" evidence="2">
    <location>
        <begin position="334"/>
        <end position="344"/>
    </location>
</feature>
<organism evidence="4 5">
    <name type="scientific">Paralvinella palmiformis</name>
    <dbReference type="NCBI Taxonomy" id="53620"/>
    <lineage>
        <taxon>Eukaryota</taxon>
        <taxon>Metazoa</taxon>
        <taxon>Spiralia</taxon>
        <taxon>Lophotrochozoa</taxon>
        <taxon>Annelida</taxon>
        <taxon>Polychaeta</taxon>
        <taxon>Sedentaria</taxon>
        <taxon>Canalipalpata</taxon>
        <taxon>Terebellida</taxon>
        <taxon>Terebelliformia</taxon>
        <taxon>Alvinellidae</taxon>
        <taxon>Paralvinella</taxon>
    </lineage>
</organism>
<feature type="domain" description="Cyclin-like" evidence="3">
    <location>
        <begin position="124"/>
        <end position="211"/>
    </location>
</feature>
<feature type="compositionally biased region" description="Low complexity" evidence="2">
    <location>
        <begin position="409"/>
        <end position="422"/>
    </location>
</feature>
<dbReference type="SUPFAM" id="SSF47954">
    <property type="entry name" value="Cyclin-like"/>
    <property type="match status" value="1"/>
</dbReference>
<protein>
    <recommendedName>
        <fullName evidence="3">Cyclin-like domain-containing protein</fullName>
    </recommendedName>
</protein>
<feature type="compositionally biased region" description="Polar residues" evidence="2">
    <location>
        <begin position="430"/>
        <end position="442"/>
    </location>
</feature>
<dbReference type="SMART" id="SM00385">
    <property type="entry name" value="CYCLIN"/>
    <property type="match status" value="1"/>
</dbReference>
<dbReference type="EMBL" id="JAODUP010000012">
    <property type="protein sequence ID" value="KAK2169077.1"/>
    <property type="molecule type" value="Genomic_DNA"/>
</dbReference>
<reference evidence="4" key="1">
    <citation type="journal article" date="2023" name="Mol. Biol. Evol.">
        <title>Third-Generation Sequencing Reveals the Adaptive Role of the Epigenome in Three Deep-Sea Polychaetes.</title>
        <authorList>
            <person name="Perez M."/>
            <person name="Aroh O."/>
            <person name="Sun Y."/>
            <person name="Lan Y."/>
            <person name="Juniper S.K."/>
            <person name="Young C.R."/>
            <person name="Angers B."/>
            <person name="Qian P.Y."/>
        </authorList>
    </citation>
    <scope>NUCLEOTIDE SEQUENCE</scope>
    <source>
        <strain evidence="4">P08H-3</strain>
    </source>
</reference>
<dbReference type="FunFam" id="1.10.472.10:FF:000006">
    <property type="entry name" value="Cyclin I"/>
    <property type="match status" value="1"/>
</dbReference>
<dbReference type="Proteomes" id="UP001208570">
    <property type="component" value="Unassembled WGS sequence"/>
</dbReference>
<dbReference type="InterPro" id="IPR006671">
    <property type="entry name" value="Cyclin_N"/>
</dbReference>
<dbReference type="InterPro" id="IPR039361">
    <property type="entry name" value="Cyclin"/>
</dbReference>
<dbReference type="Pfam" id="PF00134">
    <property type="entry name" value="Cyclin_N"/>
    <property type="match status" value="1"/>
</dbReference>
<comment type="caution">
    <text evidence="4">The sequence shown here is derived from an EMBL/GenBank/DDBJ whole genome shotgun (WGS) entry which is preliminary data.</text>
</comment>
<evidence type="ECO:0000256" key="1">
    <source>
        <dbReference type="RuleBase" id="RU000383"/>
    </source>
</evidence>
<accession>A0AAD9KD26</accession>